<feature type="non-terminal residue" evidence="1">
    <location>
        <position position="1"/>
    </location>
</feature>
<evidence type="ECO:0000313" key="2">
    <source>
        <dbReference type="Proteomes" id="UP001458415"/>
    </source>
</evidence>
<reference evidence="1 2" key="1">
    <citation type="submission" date="2024-06" db="EMBL/GenBank/DDBJ databases">
        <title>The Natural Products Discovery Center: Release of the First 8490 Sequenced Strains for Exploring Actinobacteria Biosynthetic Diversity.</title>
        <authorList>
            <person name="Kalkreuter E."/>
            <person name="Kautsar S.A."/>
            <person name="Yang D."/>
            <person name="Bader C.D."/>
            <person name="Teijaro C.N."/>
            <person name="Fluegel L."/>
            <person name="Davis C.M."/>
            <person name="Simpson J.R."/>
            <person name="Lauterbach L."/>
            <person name="Steele A.D."/>
            <person name="Gui C."/>
            <person name="Meng S."/>
            <person name="Li G."/>
            <person name="Viehrig K."/>
            <person name="Ye F."/>
            <person name="Su P."/>
            <person name="Kiefer A.F."/>
            <person name="Nichols A."/>
            <person name="Cepeda A.J."/>
            <person name="Yan W."/>
            <person name="Fan B."/>
            <person name="Jiang Y."/>
            <person name="Adhikari A."/>
            <person name="Zheng C.-J."/>
            <person name="Schuster L."/>
            <person name="Cowan T.M."/>
            <person name="Smanski M.J."/>
            <person name="Chevrette M.G."/>
            <person name="De Carvalho L.P.S."/>
            <person name="Shen B."/>
        </authorList>
    </citation>
    <scope>NUCLEOTIDE SEQUENCE [LARGE SCALE GENOMIC DNA]</scope>
    <source>
        <strain evidence="1 2">NPDC000634</strain>
    </source>
</reference>
<keyword evidence="2" id="KW-1185">Reference proteome</keyword>
<accession>A0ABV1WKH1</accession>
<comment type="caution">
    <text evidence="1">The sequence shown here is derived from an EMBL/GenBank/DDBJ whole genome shotgun (WGS) entry which is preliminary data.</text>
</comment>
<sequence length="76" mass="7935">HCKAGYMTLLMADKLGIGAAMRDLDAAAGRPPVLPPGGRYEHALLTGGHCRATVRLPAEPPLRPGAPVAVRELQLA</sequence>
<name>A0ABV1WKH1_9ACTN</name>
<proteinExistence type="predicted"/>
<organism evidence="1 2">
    <name type="scientific">Streptomyces carpinensis</name>
    <dbReference type="NCBI Taxonomy" id="66369"/>
    <lineage>
        <taxon>Bacteria</taxon>
        <taxon>Bacillati</taxon>
        <taxon>Actinomycetota</taxon>
        <taxon>Actinomycetes</taxon>
        <taxon>Kitasatosporales</taxon>
        <taxon>Streptomycetaceae</taxon>
        <taxon>Streptomyces</taxon>
    </lineage>
</organism>
<gene>
    <name evidence="1" type="ORF">ABT317_49035</name>
</gene>
<dbReference type="EMBL" id="JBEPCU010001952">
    <property type="protein sequence ID" value="MER6984687.1"/>
    <property type="molecule type" value="Genomic_DNA"/>
</dbReference>
<protein>
    <submittedName>
        <fullName evidence="1">Uncharacterized protein</fullName>
    </submittedName>
</protein>
<evidence type="ECO:0000313" key="1">
    <source>
        <dbReference type="EMBL" id="MER6984687.1"/>
    </source>
</evidence>
<dbReference type="Proteomes" id="UP001458415">
    <property type="component" value="Unassembled WGS sequence"/>
</dbReference>